<evidence type="ECO:0000259" key="5">
    <source>
        <dbReference type="PROSITE" id="PS51332"/>
    </source>
</evidence>
<gene>
    <name evidence="6" type="ORF">FB476_0167</name>
</gene>
<keyword evidence="3" id="KW-0804">Transcription</keyword>
<comment type="caution">
    <text evidence="6">The sequence shown here is derived from an EMBL/GenBank/DDBJ whole genome shotgun (WGS) entry which is preliminary data.</text>
</comment>
<reference evidence="6 7" key="1">
    <citation type="submission" date="2019-06" db="EMBL/GenBank/DDBJ databases">
        <title>Sequencing the genomes of 1000 actinobacteria strains.</title>
        <authorList>
            <person name="Klenk H.-P."/>
        </authorList>
    </citation>
    <scope>NUCLEOTIDE SEQUENCE [LARGE SCALE GENOMIC DNA]</scope>
    <source>
        <strain evidence="6 7">DSM 12362</strain>
    </source>
</reference>
<evidence type="ECO:0000256" key="3">
    <source>
        <dbReference type="ARBA" id="ARBA00023163"/>
    </source>
</evidence>
<dbReference type="InterPro" id="IPR006158">
    <property type="entry name" value="Cobalamin-bd"/>
</dbReference>
<name>A0A543KJT3_9MICO</name>
<dbReference type="InterPro" id="IPR047057">
    <property type="entry name" value="MerR_fam"/>
</dbReference>
<evidence type="ECO:0000256" key="2">
    <source>
        <dbReference type="ARBA" id="ARBA00023125"/>
    </source>
</evidence>
<dbReference type="InterPro" id="IPR009061">
    <property type="entry name" value="DNA-bd_dom_put_sf"/>
</dbReference>
<dbReference type="CDD" id="cd01104">
    <property type="entry name" value="HTH_MlrA-CarA"/>
    <property type="match status" value="1"/>
</dbReference>
<dbReference type="InterPro" id="IPR000551">
    <property type="entry name" value="MerR-type_HTH_dom"/>
</dbReference>
<proteinExistence type="predicted"/>
<accession>A0A543KJT3</accession>
<dbReference type="InterPro" id="IPR036724">
    <property type="entry name" value="Cobalamin-bd_sf"/>
</dbReference>
<dbReference type="Gene3D" id="1.10.1240.10">
    <property type="entry name" value="Methionine synthase domain"/>
    <property type="match status" value="1"/>
</dbReference>
<feature type="domain" description="HTH merR-type" evidence="4">
    <location>
        <begin position="4"/>
        <end position="73"/>
    </location>
</feature>
<dbReference type="PANTHER" id="PTHR30204:SF67">
    <property type="entry name" value="HTH-TYPE TRANSCRIPTIONAL REGULATOR MLRA-RELATED"/>
    <property type="match status" value="1"/>
</dbReference>
<keyword evidence="2" id="KW-0238">DNA-binding</keyword>
<dbReference type="Pfam" id="PF02607">
    <property type="entry name" value="B12-binding_2"/>
    <property type="match status" value="1"/>
</dbReference>
<feature type="domain" description="B12-binding" evidence="5">
    <location>
        <begin position="198"/>
        <end position="324"/>
    </location>
</feature>
<sequence>MAVRYTVKQVSQLTGISTDLLRAWERRYGVVSPRRTASRYRLYGDDDVARLRRMAELVAAGSPASLAAEQVLSEHPPMPDVEDVPEGGVPVPARTPVPEVDLEWSPSTPPTTALPPVEALSQAARDLDRELLERTLDQVMTGGSFETIFDEWITPALVAVGDGWAAEEISVAGEHFVSSAVQRRLSQAFEAAGTAVNAPVVLVGLPPRTHHQLAALAFATCLRRRGMDVRYLGSDLPVESWIAAVRRLSPAAVTISVPNPNDSEVGAELVRALADAHPQVLVFAGGGGCVGWPEDLPVTLLPQPVTRAAYELAVTLVAGRSSAS</sequence>
<dbReference type="EMBL" id="VFPU01000001">
    <property type="protein sequence ID" value="TQM95328.1"/>
    <property type="molecule type" value="Genomic_DNA"/>
</dbReference>
<evidence type="ECO:0000313" key="7">
    <source>
        <dbReference type="Proteomes" id="UP000315133"/>
    </source>
</evidence>
<dbReference type="Gene3D" id="1.10.1660.10">
    <property type="match status" value="1"/>
</dbReference>
<dbReference type="AlphaFoldDB" id="A0A543KJT3"/>
<dbReference type="Gene3D" id="3.40.50.280">
    <property type="entry name" value="Cobalamin-binding domain"/>
    <property type="match status" value="1"/>
</dbReference>
<keyword evidence="7" id="KW-1185">Reference proteome</keyword>
<dbReference type="Pfam" id="PF13411">
    <property type="entry name" value="MerR_1"/>
    <property type="match status" value="1"/>
</dbReference>
<dbReference type="SUPFAM" id="SSF52242">
    <property type="entry name" value="Cobalamin (vitamin B12)-binding domain"/>
    <property type="match status" value="1"/>
</dbReference>
<dbReference type="PROSITE" id="PS51332">
    <property type="entry name" value="B12_BINDING"/>
    <property type="match status" value="1"/>
</dbReference>
<dbReference type="PROSITE" id="PS50937">
    <property type="entry name" value="HTH_MERR_2"/>
    <property type="match status" value="1"/>
</dbReference>
<dbReference type="RefSeq" id="WP_170233481.1">
    <property type="nucleotide sequence ID" value="NZ_BAAAIL010000003.1"/>
</dbReference>
<dbReference type="GO" id="GO:0003700">
    <property type="term" value="F:DNA-binding transcription factor activity"/>
    <property type="evidence" value="ECO:0007669"/>
    <property type="project" value="InterPro"/>
</dbReference>
<evidence type="ECO:0000256" key="1">
    <source>
        <dbReference type="ARBA" id="ARBA00023015"/>
    </source>
</evidence>
<evidence type="ECO:0000313" key="6">
    <source>
        <dbReference type="EMBL" id="TQM95328.1"/>
    </source>
</evidence>
<keyword evidence="1" id="KW-0805">Transcription regulation</keyword>
<dbReference type="PANTHER" id="PTHR30204">
    <property type="entry name" value="REDOX-CYCLING DRUG-SENSING TRANSCRIPTIONAL ACTIVATOR SOXR"/>
    <property type="match status" value="1"/>
</dbReference>
<dbReference type="Proteomes" id="UP000315133">
    <property type="component" value="Unassembled WGS sequence"/>
</dbReference>
<evidence type="ECO:0000259" key="4">
    <source>
        <dbReference type="PROSITE" id="PS50937"/>
    </source>
</evidence>
<dbReference type="GO" id="GO:0003677">
    <property type="term" value="F:DNA binding"/>
    <property type="evidence" value="ECO:0007669"/>
    <property type="project" value="UniProtKB-KW"/>
</dbReference>
<dbReference type="InterPro" id="IPR036594">
    <property type="entry name" value="Meth_synthase_dom"/>
</dbReference>
<dbReference type="GO" id="GO:0031419">
    <property type="term" value="F:cobalamin binding"/>
    <property type="evidence" value="ECO:0007669"/>
    <property type="project" value="InterPro"/>
</dbReference>
<dbReference type="InterPro" id="IPR003759">
    <property type="entry name" value="Cbl-bd_cap"/>
</dbReference>
<dbReference type="SUPFAM" id="SSF46955">
    <property type="entry name" value="Putative DNA-binding domain"/>
    <property type="match status" value="1"/>
</dbReference>
<dbReference type="GO" id="GO:0046872">
    <property type="term" value="F:metal ion binding"/>
    <property type="evidence" value="ECO:0007669"/>
    <property type="project" value="InterPro"/>
</dbReference>
<dbReference type="Pfam" id="PF02310">
    <property type="entry name" value="B12-binding"/>
    <property type="match status" value="1"/>
</dbReference>
<dbReference type="SMART" id="SM00422">
    <property type="entry name" value="HTH_MERR"/>
    <property type="match status" value="1"/>
</dbReference>
<protein>
    <submittedName>
        <fullName evidence="6">B12 binding protein</fullName>
    </submittedName>
</protein>
<organism evidence="6 7">
    <name type="scientific">Ornithinimicrobium humiphilum</name>
    <dbReference type="NCBI Taxonomy" id="125288"/>
    <lineage>
        <taxon>Bacteria</taxon>
        <taxon>Bacillati</taxon>
        <taxon>Actinomycetota</taxon>
        <taxon>Actinomycetes</taxon>
        <taxon>Micrococcales</taxon>
        <taxon>Ornithinimicrobiaceae</taxon>
        <taxon>Ornithinimicrobium</taxon>
    </lineage>
</organism>